<dbReference type="Proteomes" id="UP000284250">
    <property type="component" value="Unassembled WGS sequence"/>
</dbReference>
<evidence type="ECO:0000313" key="2">
    <source>
        <dbReference type="EMBL" id="RIY11051.1"/>
    </source>
</evidence>
<name>A0A418R0X8_9BACT</name>
<comment type="caution">
    <text evidence="2">The sequence shown here is derived from an EMBL/GenBank/DDBJ whole genome shotgun (WGS) entry which is preliminary data.</text>
</comment>
<reference evidence="2 3" key="1">
    <citation type="submission" date="2018-09" db="EMBL/GenBank/DDBJ databases">
        <authorList>
            <person name="Zeman M."/>
            <person name="Pardy F."/>
        </authorList>
    </citation>
    <scope>NUCLEOTIDE SEQUENCE [LARGE SCALE GENOMIC DNA]</scope>
    <source>
        <strain evidence="2 3">CCM 8852</strain>
    </source>
</reference>
<gene>
    <name evidence="2" type="ORF">D0T11_08570</name>
</gene>
<dbReference type="Pfam" id="PF19510">
    <property type="entry name" value="DUF6044"/>
    <property type="match status" value="1"/>
</dbReference>
<keyword evidence="1" id="KW-0812">Transmembrane</keyword>
<dbReference type="RefSeq" id="WP_119655369.1">
    <property type="nucleotide sequence ID" value="NZ_QYCN01000010.1"/>
</dbReference>
<accession>A0A418R0X8</accession>
<sequence length="575" mass="62863">MPQAIRNTSRPQPALWWALLALLALSLVYLAPAGRTYILLDDNLDTELVAPYVLVREGKALDYRPGTVVERLLHGLPRNAMRPGLQPLVGLQALLPTLPAYLLHEWLVRLAGLLSMYWLLRRYGLPGPRQAGLSAALALAWAVLPAYTAYGVSVLGQPAVVVVLLNLRRRPARWTDWAVLVGFAVWSSLVLAGLFVLAGGAAALAWDAVRTRRVAWRAALGLVLLALAYLVVEFPLVYSLLLSGRFVPHRLEFDYARLVPGGVGAGLKSAALYFLVGQYHSGLFPHLAPLLAAGAAGGLLPAGPPRPPVRRYLALALGLLALVSVFCGFYPQLVGAVQNVVPPLRTLNLARLHFLLPLAWFGVLALSLAYLPAGRGRWALVSLQLALGLGLNTEWTRNAGRLLGRLPASEPTYAAYVAPDLFRQVRQDIRTRTGQEPAAYRVACLGLPPAVASLNDFYTLDAYQNNYPLAYKHAFRPVIAGELAKSPELRTYFDAWGNRCYLFSAELGKDFRVGARPGRTVQHWQFNAAAFRQLGGRYVLSAARLAHPGQSGLRLFGQYAAPGAFWQLWVYEVSQ</sequence>
<keyword evidence="3" id="KW-1185">Reference proteome</keyword>
<dbReference type="OrthoDB" id="2349131at2"/>
<feature type="transmembrane region" description="Helical" evidence="1">
    <location>
        <begin position="101"/>
        <end position="120"/>
    </location>
</feature>
<reference evidence="2 3" key="2">
    <citation type="submission" date="2019-01" db="EMBL/GenBank/DDBJ databases">
        <title>Hymenobacter humicola sp. nov., isolated from soils in Antarctica.</title>
        <authorList>
            <person name="Sedlacek I."/>
            <person name="Holochova P."/>
            <person name="Kralova S."/>
            <person name="Pantucek R."/>
            <person name="Stankova E."/>
            <person name="Vrbovska V."/>
            <person name="Kristofova L."/>
            <person name="Svec P."/>
            <person name="Busse H.-J."/>
        </authorList>
    </citation>
    <scope>NUCLEOTIDE SEQUENCE [LARGE SCALE GENOMIC DNA]</scope>
    <source>
        <strain evidence="2 3">CCM 8852</strain>
    </source>
</reference>
<dbReference type="InterPro" id="IPR046107">
    <property type="entry name" value="DUF6044"/>
</dbReference>
<feature type="transmembrane region" description="Helical" evidence="1">
    <location>
        <begin position="352"/>
        <end position="371"/>
    </location>
</feature>
<feature type="transmembrane region" description="Helical" evidence="1">
    <location>
        <begin position="282"/>
        <end position="300"/>
    </location>
</feature>
<feature type="transmembrane region" description="Helical" evidence="1">
    <location>
        <begin position="127"/>
        <end position="144"/>
    </location>
</feature>
<evidence type="ECO:0000256" key="1">
    <source>
        <dbReference type="SAM" id="Phobius"/>
    </source>
</evidence>
<dbReference type="EMBL" id="QYCN01000010">
    <property type="protein sequence ID" value="RIY11051.1"/>
    <property type="molecule type" value="Genomic_DNA"/>
</dbReference>
<feature type="transmembrane region" description="Helical" evidence="1">
    <location>
        <begin position="179"/>
        <end position="206"/>
    </location>
</feature>
<keyword evidence="1" id="KW-1133">Transmembrane helix</keyword>
<dbReference type="AlphaFoldDB" id="A0A418R0X8"/>
<feature type="transmembrane region" description="Helical" evidence="1">
    <location>
        <begin position="312"/>
        <end position="332"/>
    </location>
</feature>
<organism evidence="2 3">
    <name type="scientific">Hymenobacter rubripertinctus</name>
    <dbReference type="NCBI Taxonomy" id="2029981"/>
    <lineage>
        <taxon>Bacteria</taxon>
        <taxon>Pseudomonadati</taxon>
        <taxon>Bacteroidota</taxon>
        <taxon>Cytophagia</taxon>
        <taxon>Cytophagales</taxon>
        <taxon>Hymenobacteraceae</taxon>
        <taxon>Hymenobacter</taxon>
    </lineage>
</organism>
<evidence type="ECO:0008006" key="4">
    <source>
        <dbReference type="Google" id="ProtNLM"/>
    </source>
</evidence>
<protein>
    <recommendedName>
        <fullName evidence="4">Glycosyltransferase RgtA/B/C/D-like domain-containing protein</fullName>
    </recommendedName>
</protein>
<proteinExistence type="predicted"/>
<feature type="transmembrane region" description="Helical" evidence="1">
    <location>
        <begin position="218"/>
        <end position="243"/>
    </location>
</feature>
<keyword evidence="1" id="KW-0472">Membrane</keyword>
<evidence type="ECO:0000313" key="3">
    <source>
        <dbReference type="Proteomes" id="UP000284250"/>
    </source>
</evidence>